<dbReference type="SUPFAM" id="SSF49758">
    <property type="entry name" value="Calpain large subunit, middle domain (domain III)"/>
    <property type="match status" value="1"/>
</dbReference>
<dbReference type="PRINTS" id="PR00704">
    <property type="entry name" value="CALPAIN"/>
</dbReference>
<dbReference type="Proteomes" id="UP001044222">
    <property type="component" value="Unassembled WGS sequence"/>
</dbReference>
<gene>
    <name evidence="18" type="ORF">ANANG_G00049670</name>
</gene>
<dbReference type="Pfam" id="PF01067">
    <property type="entry name" value="Calpain_III"/>
    <property type="match status" value="1"/>
</dbReference>
<dbReference type="InterPro" id="IPR033883">
    <property type="entry name" value="C2_III"/>
</dbReference>
<evidence type="ECO:0000259" key="16">
    <source>
        <dbReference type="PROSITE" id="PS50203"/>
    </source>
</evidence>
<sequence>MANVATHMARRKARDDGEGTNERAIPFNKQDFQTLRDQCLRSRALFCDDTFPAQPDSLGYNQLGRYSPKTRAWCGRDPRSFVQTHSSFSVERKERTSAKEPWFWQYGEWVDVVIDDRLPTKDGKLLFVHSAEGSEFWSALLEKAYAKVNGSYEALSGGSTTEGFEDFTGGISEIYELSKAPPFLFKIIQKALSRGSLLGCSIDITSANETEAITRQKLVKGHAYSLTAAEEVHLHGTPVQLVRIRNPWGQVEWTGPWSDNSREWDGVRPDEKAKLDYSADDGEFWMAYSDFLRQYSKLEICNLTPDTLTSPEVGRWSHCQFEGTWMVGSTAGAAGTTRFQIRLDDVDDDPHDGEDGCSFLVGLMQKDGRKERRFGRDLNTIGFAIYEYKGRSNVHLGPDVLLRQRAVANSSTFINMREVCDRFKLPPGEYAIVPSTFEPHKKGSFILRVFSEKQAAASPMEEDINADVDELKIKDSDVDPHFKHLFMQIAGNDSEISAAELVQILNRVVSQRTDIKTDGFGLETCRQIVSLFDSDGSAKLGLVEFHLLWEKIQRYLEVFKSYDSDKSGTMSSHELRGALTEAGFQLNSAVLEVIVARYADAEFAIDFDCFVSCLIRLELLFKIFKTLDKKSAGKIELDVQQWLCLGIN</sequence>
<keyword evidence="8" id="KW-0479">Metal-binding</keyword>
<dbReference type="InterPro" id="IPR018247">
    <property type="entry name" value="EF_Hand_1_Ca_BS"/>
</dbReference>
<comment type="catalytic activity">
    <reaction evidence="1">
        <text>Broad endopeptidase specificity.</text>
        <dbReference type="EC" id="3.4.22.53"/>
    </reaction>
</comment>
<feature type="region of interest" description="Disordered" evidence="15">
    <location>
        <begin position="1"/>
        <end position="23"/>
    </location>
</feature>
<proteinExistence type="inferred from homology"/>
<evidence type="ECO:0000256" key="15">
    <source>
        <dbReference type="SAM" id="MobiDB-lite"/>
    </source>
</evidence>
<dbReference type="AlphaFoldDB" id="A0A9D3MWN5"/>
<feature type="active site" evidence="13">
    <location>
        <position position="222"/>
    </location>
</feature>
<dbReference type="GO" id="GO:0005509">
    <property type="term" value="F:calcium ion binding"/>
    <property type="evidence" value="ECO:0007669"/>
    <property type="project" value="InterPro"/>
</dbReference>
<feature type="active site" evidence="13">
    <location>
        <position position="246"/>
    </location>
</feature>
<dbReference type="InterPro" id="IPR036213">
    <property type="entry name" value="Calpain_III_sf"/>
</dbReference>
<evidence type="ECO:0000256" key="5">
    <source>
        <dbReference type="ARBA" id="ARBA00012481"/>
    </source>
</evidence>
<evidence type="ECO:0000256" key="4">
    <source>
        <dbReference type="ARBA" id="ARBA00007623"/>
    </source>
</evidence>
<dbReference type="FunFam" id="3.90.70.10:FF:000001">
    <property type="entry name" value="Calpain-1 catalytic subunit"/>
    <property type="match status" value="1"/>
</dbReference>
<evidence type="ECO:0000256" key="1">
    <source>
        <dbReference type="ARBA" id="ARBA00001223"/>
    </source>
</evidence>
<evidence type="ECO:0000256" key="2">
    <source>
        <dbReference type="ARBA" id="ARBA00001913"/>
    </source>
</evidence>
<dbReference type="InterPro" id="IPR022683">
    <property type="entry name" value="Calpain_III"/>
</dbReference>
<dbReference type="InterPro" id="IPR002048">
    <property type="entry name" value="EF_hand_dom"/>
</dbReference>
<comment type="caution">
    <text evidence="14">Lacks conserved residue(s) required for the propagation of feature annotation.</text>
</comment>
<comment type="similarity">
    <text evidence="4">Belongs to the peptidase C2 family.</text>
</comment>
<name>A0A9D3MWN5_ANGAN</name>
<accession>A0A9D3MWN5</accession>
<feature type="domain" description="Calpain catalytic" evidence="16">
    <location>
        <begin position="103"/>
        <end position="304"/>
    </location>
</feature>
<evidence type="ECO:0000256" key="8">
    <source>
        <dbReference type="ARBA" id="ARBA00022723"/>
    </source>
</evidence>
<evidence type="ECO:0000313" key="18">
    <source>
        <dbReference type="EMBL" id="KAG5855498.1"/>
    </source>
</evidence>
<evidence type="ECO:0000256" key="12">
    <source>
        <dbReference type="ARBA" id="ARBA00022837"/>
    </source>
</evidence>
<dbReference type="GO" id="GO:0004198">
    <property type="term" value="F:calcium-dependent cysteine-type endopeptidase activity"/>
    <property type="evidence" value="ECO:0007669"/>
    <property type="project" value="UniProtKB-EC"/>
</dbReference>
<dbReference type="InterPro" id="IPR038765">
    <property type="entry name" value="Papain-like_cys_pep_sf"/>
</dbReference>
<organism evidence="18 19">
    <name type="scientific">Anguilla anguilla</name>
    <name type="common">European freshwater eel</name>
    <name type="synonym">Muraena anguilla</name>
    <dbReference type="NCBI Taxonomy" id="7936"/>
    <lineage>
        <taxon>Eukaryota</taxon>
        <taxon>Metazoa</taxon>
        <taxon>Chordata</taxon>
        <taxon>Craniata</taxon>
        <taxon>Vertebrata</taxon>
        <taxon>Euteleostomi</taxon>
        <taxon>Actinopterygii</taxon>
        <taxon>Neopterygii</taxon>
        <taxon>Teleostei</taxon>
        <taxon>Anguilliformes</taxon>
        <taxon>Anguillidae</taxon>
        <taxon>Anguilla</taxon>
    </lineage>
</organism>
<comment type="subcellular location">
    <subcellularLocation>
        <location evidence="3">Cytoplasm</location>
    </subcellularLocation>
</comment>
<dbReference type="PANTHER" id="PTHR10183">
    <property type="entry name" value="CALPAIN"/>
    <property type="match status" value="1"/>
</dbReference>
<keyword evidence="19" id="KW-1185">Reference proteome</keyword>
<evidence type="ECO:0000256" key="9">
    <source>
        <dbReference type="ARBA" id="ARBA00022737"/>
    </source>
</evidence>
<dbReference type="Gene3D" id="2.60.120.380">
    <property type="match status" value="1"/>
</dbReference>
<evidence type="ECO:0000256" key="6">
    <source>
        <dbReference type="ARBA" id="ARBA00022490"/>
    </source>
</evidence>
<dbReference type="EC" id="3.4.22.53" evidence="5"/>
<dbReference type="GO" id="GO:0005737">
    <property type="term" value="C:cytoplasm"/>
    <property type="evidence" value="ECO:0007669"/>
    <property type="project" value="UniProtKB-SubCell"/>
</dbReference>
<dbReference type="FunFam" id="2.60.120.380:FF:000001">
    <property type="entry name" value="Calpain-1 catalytic subunit"/>
    <property type="match status" value="1"/>
</dbReference>
<evidence type="ECO:0000313" key="19">
    <source>
        <dbReference type="Proteomes" id="UP001044222"/>
    </source>
</evidence>
<evidence type="ECO:0000256" key="13">
    <source>
        <dbReference type="PIRSR" id="PIRSR622684-1"/>
    </source>
</evidence>
<evidence type="ECO:0000256" key="7">
    <source>
        <dbReference type="ARBA" id="ARBA00022670"/>
    </source>
</evidence>
<dbReference type="Gene3D" id="1.10.238.10">
    <property type="entry name" value="EF-hand"/>
    <property type="match status" value="1"/>
</dbReference>
<evidence type="ECO:0000256" key="10">
    <source>
        <dbReference type="ARBA" id="ARBA00022801"/>
    </source>
</evidence>
<evidence type="ECO:0000256" key="14">
    <source>
        <dbReference type="PROSITE-ProRule" id="PRU00239"/>
    </source>
</evidence>
<dbReference type="InterPro" id="IPR001300">
    <property type="entry name" value="Peptidase_C2_calpain_cat"/>
</dbReference>
<dbReference type="Pfam" id="PF00648">
    <property type="entry name" value="Peptidase_C2"/>
    <property type="match status" value="1"/>
</dbReference>
<dbReference type="CDD" id="cd00044">
    <property type="entry name" value="CysPc"/>
    <property type="match status" value="1"/>
</dbReference>
<evidence type="ECO:0000256" key="3">
    <source>
        <dbReference type="ARBA" id="ARBA00004496"/>
    </source>
</evidence>
<keyword evidence="7" id="KW-0645">Protease</keyword>
<dbReference type="PROSITE" id="PS50222">
    <property type="entry name" value="EF_HAND_2"/>
    <property type="match status" value="1"/>
</dbReference>
<comment type="cofactor">
    <cofactor evidence="2">
        <name>Ca(2+)</name>
        <dbReference type="ChEBI" id="CHEBI:29108"/>
    </cofactor>
</comment>
<keyword evidence="6" id="KW-0963">Cytoplasm</keyword>
<evidence type="ECO:0000256" key="11">
    <source>
        <dbReference type="ARBA" id="ARBA00022807"/>
    </source>
</evidence>
<dbReference type="SUPFAM" id="SSF47473">
    <property type="entry name" value="EF-hand"/>
    <property type="match status" value="1"/>
</dbReference>
<dbReference type="Gene3D" id="3.90.70.10">
    <property type="entry name" value="Cysteine proteinases"/>
    <property type="match status" value="1"/>
</dbReference>
<protein>
    <recommendedName>
        <fullName evidence="5">calpain-2</fullName>
        <ecNumber evidence="5">3.4.22.53</ecNumber>
    </recommendedName>
</protein>
<dbReference type="InterPro" id="IPR022682">
    <property type="entry name" value="Calpain_domain_III"/>
</dbReference>
<keyword evidence="12" id="KW-0106">Calcium</keyword>
<dbReference type="EMBL" id="JAFIRN010000002">
    <property type="protein sequence ID" value="KAG5855498.1"/>
    <property type="molecule type" value="Genomic_DNA"/>
</dbReference>
<dbReference type="InterPro" id="IPR022684">
    <property type="entry name" value="Calpain_cysteine_protease"/>
</dbReference>
<dbReference type="SUPFAM" id="SSF54001">
    <property type="entry name" value="Cysteine proteinases"/>
    <property type="match status" value="1"/>
</dbReference>
<dbReference type="SMART" id="SM00230">
    <property type="entry name" value="CysPc"/>
    <property type="match status" value="1"/>
</dbReference>
<keyword evidence="10" id="KW-0378">Hydrolase</keyword>
<keyword evidence="11" id="KW-0788">Thiol protease</keyword>
<comment type="caution">
    <text evidence="18">The sequence shown here is derived from an EMBL/GenBank/DDBJ whole genome shotgun (WGS) entry which is preliminary data.</text>
</comment>
<keyword evidence="9" id="KW-0677">Repeat</keyword>
<dbReference type="InterPro" id="IPR011992">
    <property type="entry name" value="EF-hand-dom_pair"/>
</dbReference>
<dbReference type="PROSITE" id="PS50203">
    <property type="entry name" value="CALPAIN_CAT"/>
    <property type="match status" value="1"/>
</dbReference>
<dbReference type="SMART" id="SM00720">
    <property type="entry name" value="calpain_III"/>
    <property type="match status" value="1"/>
</dbReference>
<reference evidence="18" key="1">
    <citation type="submission" date="2021-01" db="EMBL/GenBank/DDBJ databases">
        <title>A chromosome-scale assembly of European eel, Anguilla anguilla.</title>
        <authorList>
            <person name="Henkel C."/>
            <person name="Jong-Raadsen S.A."/>
            <person name="Dufour S."/>
            <person name="Weltzien F.-A."/>
            <person name="Palstra A.P."/>
            <person name="Pelster B."/>
            <person name="Spaink H.P."/>
            <person name="Van Den Thillart G.E."/>
            <person name="Jansen H."/>
            <person name="Zahm M."/>
            <person name="Klopp C."/>
            <person name="Cedric C."/>
            <person name="Louis A."/>
            <person name="Berthelot C."/>
            <person name="Parey E."/>
            <person name="Roest Crollius H."/>
            <person name="Montfort J."/>
            <person name="Robinson-Rechavi M."/>
            <person name="Bucao C."/>
            <person name="Bouchez O."/>
            <person name="Gislard M."/>
            <person name="Lluch J."/>
            <person name="Milhes M."/>
            <person name="Lampietro C."/>
            <person name="Lopez Roques C."/>
            <person name="Donnadieu C."/>
            <person name="Braasch I."/>
            <person name="Desvignes T."/>
            <person name="Postlethwait J."/>
            <person name="Bobe J."/>
            <person name="Guiguen Y."/>
            <person name="Dirks R."/>
        </authorList>
    </citation>
    <scope>NUCLEOTIDE SEQUENCE</scope>
    <source>
        <strain evidence="18">Tag_6206</strain>
        <tissue evidence="18">Liver</tissue>
    </source>
</reference>
<evidence type="ECO:0000259" key="17">
    <source>
        <dbReference type="PROSITE" id="PS50222"/>
    </source>
</evidence>
<dbReference type="PANTHER" id="PTHR10183:SF409">
    <property type="entry name" value="CALPAIN-8"/>
    <property type="match status" value="1"/>
</dbReference>
<feature type="domain" description="EF-hand" evidence="17">
    <location>
        <begin position="550"/>
        <end position="585"/>
    </location>
</feature>
<dbReference type="CDD" id="cd00214">
    <property type="entry name" value="Calpain_III"/>
    <property type="match status" value="1"/>
</dbReference>
<dbReference type="PROSITE" id="PS00018">
    <property type="entry name" value="EF_HAND_1"/>
    <property type="match status" value="1"/>
</dbReference>
<dbReference type="FunFam" id="1.10.238.10:FF:000099">
    <property type="entry name" value="calpain-2 catalytic subunit"/>
    <property type="match status" value="1"/>
</dbReference>
<dbReference type="GO" id="GO:0006508">
    <property type="term" value="P:proteolysis"/>
    <property type="evidence" value="ECO:0007669"/>
    <property type="project" value="UniProtKB-KW"/>
</dbReference>